<evidence type="ECO:0000313" key="2">
    <source>
        <dbReference type="Proteomes" id="UP000198324"/>
    </source>
</evidence>
<protein>
    <submittedName>
        <fullName evidence="1">Uncharacterized protein</fullName>
    </submittedName>
</protein>
<evidence type="ECO:0000313" key="1">
    <source>
        <dbReference type="EMBL" id="SNR99153.1"/>
    </source>
</evidence>
<keyword evidence="2" id="KW-1185">Reference proteome</keyword>
<reference evidence="1 2" key="1">
    <citation type="submission" date="2017-06" db="EMBL/GenBank/DDBJ databases">
        <authorList>
            <person name="Kim H.J."/>
            <person name="Triplett B.A."/>
        </authorList>
    </citation>
    <scope>NUCLEOTIDE SEQUENCE [LARGE SCALE GENOMIC DNA]</scope>
    <source>
        <strain evidence="1 2">DSM 13116</strain>
    </source>
</reference>
<dbReference type="EMBL" id="FZOC01000004">
    <property type="protein sequence ID" value="SNR99153.1"/>
    <property type="molecule type" value="Genomic_DNA"/>
</dbReference>
<dbReference type="AlphaFoldDB" id="A0A239AW28"/>
<dbReference type="RefSeq" id="WP_089274430.1">
    <property type="nucleotide sequence ID" value="NZ_FZOC01000004.1"/>
</dbReference>
<gene>
    <name evidence="1" type="ORF">SAMN04488503_2224</name>
</gene>
<dbReference type="InterPro" id="IPR009679">
    <property type="entry name" value="Phage_186_CII-like"/>
</dbReference>
<name>A0A239AW28_9BACT</name>
<organism evidence="1 2">
    <name type="scientific">Humidesulfovibrio mexicanus</name>
    <dbReference type="NCBI Taxonomy" id="147047"/>
    <lineage>
        <taxon>Bacteria</taxon>
        <taxon>Pseudomonadati</taxon>
        <taxon>Thermodesulfobacteriota</taxon>
        <taxon>Desulfovibrionia</taxon>
        <taxon>Desulfovibrionales</taxon>
        <taxon>Desulfovibrionaceae</taxon>
        <taxon>Humidesulfovibrio</taxon>
    </lineage>
</organism>
<dbReference type="GO" id="GO:0003677">
    <property type="term" value="F:DNA binding"/>
    <property type="evidence" value="ECO:0007669"/>
    <property type="project" value="InterPro"/>
</dbReference>
<dbReference type="Proteomes" id="UP000198324">
    <property type="component" value="Unassembled WGS sequence"/>
</dbReference>
<dbReference type="Pfam" id="PF06892">
    <property type="entry name" value="Phage_CP76"/>
    <property type="match status" value="1"/>
</dbReference>
<accession>A0A239AW28</accession>
<sequence>MAQMMKLVALLHESVESAIKDGRTTKEELLVLLDKAPSTLNNELNPFPTPNKLGLEDAWKLIQKISDTSVLAHMATALGFLLRSNDEACPDQPTLPEEMLDDVPALAAYHQAMRDELPTEQVHAKLQAHIRECEQDFVAYRTEHERRTKVKRGRPAA</sequence>
<proteinExistence type="predicted"/>